<evidence type="ECO:0000313" key="2">
    <source>
        <dbReference type="EMBL" id="ANZ36664.1"/>
    </source>
</evidence>
<dbReference type="PROSITE" id="PS50943">
    <property type="entry name" value="HTH_CROC1"/>
    <property type="match status" value="1"/>
</dbReference>
<dbReference type="InterPro" id="IPR001387">
    <property type="entry name" value="Cro/C1-type_HTH"/>
</dbReference>
<dbReference type="Pfam" id="PF19054">
    <property type="entry name" value="DUF5753"/>
    <property type="match status" value="1"/>
</dbReference>
<dbReference type="Proteomes" id="UP000093053">
    <property type="component" value="Chromosome"/>
</dbReference>
<gene>
    <name evidence="2" type="ORF">BBK82_11895</name>
</gene>
<dbReference type="OrthoDB" id="4966777at2"/>
<evidence type="ECO:0000313" key="3">
    <source>
        <dbReference type="Proteomes" id="UP000093053"/>
    </source>
</evidence>
<dbReference type="SMART" id="SM00530">
    <property type="entry name" value="HTH_XRE"/>
    <property type="match status" value="1"/>
</dbReference>
<dbReference type="EMBL" id="CP016793">
    <property type="protein sequence ID" value="ANZ36664.1"/>
    <property type="molecule type" value="Genomic_DNA"/>
</dbReference>
<organism evidence="2 3">
    <name type="scientific">Lentzea guizhouensis</name>
    <dbReference type="NCBI Taxonomy" id="1586287"/>
    <lineage>
        <taxon>Bacteria</taxon>
        <taxon>Bacillati</taxon>
        <taxon>Actinomycetota</taxon>
        <taxon>Actinomycetes</taxon>
        <taxon>Pseudonocardiales</taxon>
        <taxon>Pseudonocardiaceae</taxon>
        <taxon>Lentzea</taxon>
    </lineage>
</organism>
<evidence type="ECO:0000259" key="1">
    <source>
        <dbReference type="PROSITE" id="PS50943"/>
    </source>
</evidence>
<dbReference type="GO" id="GO:0003677">
    <property type="term" value="F:DNA binding"/>
    <property type="evidence" value="ECO:0007669"/>
    <property type="project" value="InterPro"/>
</dbReference>
<dbReference type="InterPro" id="IPR010982">
    <property type="entry name" value="Lambda_DNA-bd_dom_sf"/>
</dbReference>
<dbReference type="KEGG" id="led:BBK82_11895"/>
<dbReference type="InterPro" id="IPR043917">
    <property type="entry name" value="DUF5753"/>
</dbReference>
<dbReference type="STRING" id="1586287.BBK82_11895"/>
<name>A0A1B2HG17_9PSEU</name>
<dbReference type="Pfam" id="PF13560">
    <property type="entry name" value="HTH_31"/>
    <property type="match status" value="1"/>
</dbReference>
<feature type="domain" description="HTH cro/C1-type" evidence="1">
    <location>
        <begin position="17"/>
        <end position="72"/>
    </location>
</feature>
<sequence length="192" mass="21126">MSATTSTALSRDLGDELRLLRETTSKMTGRQFAVHLGWDPSKVSNIEHGKARASDVDLAQIMTACGKDLEYLQEFRSRYHNAFDPYFAQVSDNLRTIAMTEALATKITAYDILTPHGLIQTENYARALIDETGLAATAGIEWGVQLRMERQTVLRVLRRSCSTCTNSRCSSCWAMCGPGRTSTCGCSSAPTC</sequence>
<dbReference type="Gene3D" id="1.10.260.40">
    <property type="entry name" value="lambda repressor-like DNA-binding domains"/>
    <property type="match status" value="1"/>
</dbReference>
<keyword evidence="3" id="KW-1185">Reference proteome</keyword>
<dbReference type="AlphaFoldDB" id="A0A1B2HG17"/>
<reference evidence="2 3" key="1">
    <citation type="submission" date="2016-07" db="EMBL/GenBank/DDBJ databases">
        <title>Complete genome sequence of the Lentzea guizhouensis DHS C013.</title>
        <authorList>
            <person name="Cao C."/>
        </authorList>
    </citation>
    <scope>NUCLEOTIDE SEQUENCE [LARGE SCALE GENOMIC DNA]</scope>
    <source>
        <strain evidence="2 3">DHS C013</strain>
    </source>
</reference>
<proteinExistence type="predicted"/>
<accession>A0A1B2HG17</accession>
<dbReference type="CDD" id="cd00093">
    <property type="entry name" value="HTH_XRE"/>
    <property type="match status" value="1"/>
</dbReference>
<protein>
    <recommendedName>
        <fullName evidence="1">HTH cro/C1-type domain-containing protein</fullName>
    </recommendedName>
</protein>
<dbReference type="SUPFAM" id="SSF47413">
    <property type="entry name" value="lambda repressor-like DNA-binding domains"/>
    <property type="match status" value="1"/>
</dbReference>